<feature type="transmembrane region" description="Helical" evidence="3">
    <location>
        <begin position="1261"/>
        <end position="1290"/>
    </location>
</feature>
<keyword evidence="3" id="KW-0472">Membrane</keyword>
<dbReference type="Gene3D" id="1.20.1250.20">
    <property type="entry name" value="MFS general substrate transporter like domains"/>
    <property type="match status" value="3"/>
</dbReference>
<dbReference type="Pfam" id="PF07690">
    <property type="entry name" value="MFS_1"/>
    <property type="match status" value="3"/>
</dbReference>
<dbReference type="GO" id="GO:0008028">
    <property type="term" value="F:monocarboxylic acid transmembrane transporter activity"/>
    <property type="evidence" value="ECO:0007669"/>
    <property type="project" value="TreeGrafter"/>
</dbReference>
<dbReference type="InterPro" id="IPR036259">
    <property type="entry name" value="MFS_trans_sf"/>
</dbReference>
<organism evidence="5 6">
    <name type="scientific">Echinococcus granulosus</name>
    <name type="common">Hydatid tapeworm</name>
    <dbReference type="NCBI Taxonomy" id="6210"/>
    <lineage>
        <taxon>Eukaryota</taxon>
        <taxon>Metazoa</taxon>
        <taxon>Spiralia</taxon>
        <taxon>Lophotrochozoa</taxon>
        <taxon>Platyhelminthes</taxon>
        <taxon>Cestoda</taxon>
        <taxon>Eucestoda</taxon>
        <taxon>Cyclophyllidea</taxon>
        <taxon>Taeniidae</taxon>
        <taxon>Echinococcus</taxon>
        <taxon>Echinococcus granulosus group</taxon>
    </lineage>
</organism>
<dbReference type="InterPro" id="IPR050327">
    <property type="entry name" value="Proton-linked_MCT"/>
</dbReference>
<feature type="transmembrane region" description="Helical" evidence="3">
    <location>
        <begin position="1333"/>
        <end position="1353"/>
    </location>
</feature>
<feature type="transmembrane region" description="Helical" evidence="3">
    <location>
        <begin position="1422"/>
        <end position="1445"/>
    </location>
</feature>
<comment type="caution">
    <text evidence="5">The sequence shown here is derived from an EMBL/GenBank/DDBJ whole genome shotgun (WGS) entry which is preliminary data.</text>
</comment>
<feature type="transmembrane region" description="Helical" evidence="3">
    <location>
        <begin position="296"/>
        <end position="323"/>
    </location>
</feature>
<feature type="compositionally biased region" description="Low complexity" evidence="2">
    <location>
        <begin position="147"/>
        <end position="173"/>
    </location>
</feature>
<protein>
    <submittedName>
        <fullName evidence="5">Monocarboxylate transporter</fullName>
    </submittedName>
</protein>
<reference evidence="5 6" key="1">
    <citation type="journal article" date="2013" name="Nat. Genet.">
        <title>The genome of the hydatid tapeworm Echinococcus granulosus.</title>
        <authorList>
            <person name="Zheng H."/>
            <person name="Zhang W."/>
            <person name="Zhang L."/>
            <person name="Zhang Z."/>
            <person name="Li J."/>
            <person name="Lu G."/>
            <person name="Zhu Y."/>
            <person name="Wang Y."/>
            <person name="Huang Y."/>
            <person name="Liu J."/>
            <person name="Kang H."/>
            <person name="Chen J."/>
            <person name="Wang L."/>
            <person name="Chen A."/>
            <person name="Yu S."/>
            <person name="Gao Z."/>
            <person name="Jin L."/>
            <person name="Gu W."/>
            <person name="Wang Z."/>
            <person name="Zhao L."/>
            <person name="Shi B."/>
            <person name="Wen H."/>
            <person name="Lin R."/>
            <person name="Jones M.K."/>
            <person name="Brejova B."/>
            <person name="Vinar T."/>
            <person name="Zhao G."/>
            <person name="McManus D.P."/>
            <person name="Chen Z."/>
            <person name="Zhou Y."/>
            <person name="Wang S."/>
        </authorList>
    </citation>
    <scope>NUCLEOTIDE SEQUENCE [LARGE SCALE GENOMIC DNA]</scope>
</reference>
<feature type="transmembrane region" description="Helical" evidence="3">
    <location>
        <begin position="964"/>
        <end position="991"/>
    </location>
</feature>
<evidence type="ECO:0000313" key="5">
    <source>
        <dbReference type="EMBL" id="EUB55957.1"/>
    </source>
</evidence>
<dbReference type="PROSITE" id="PS50850">
    <property type="entry name" value="MFS"/>
    <property type="match status" value="1"/>
</dbReference>
<dbReference type="KEGG" id="egl:EGR_09204"/>
<proteinExistence type="predicted"/>
<dbReference type="GO" id="GO:0016020">
    <property type="term" value="C:membrane"/>
    <property type="evidence" value="ECO:0007669"/>
    <property type="project" value="UniProtKB-SubCell"/>
</dbReference>
<feature type="transmembrane region" description="Helical" evidence="3">
    <location>
        <begin position="667"/>
        <end position="694"/>
    </location>
</feature>
<feature type="transmembrane region" description="Helical" evidence="3">
    <location>
        <begin position="593"/>
        <end position="622"/>
    </location>
</feature>
<dbReference type="InterPro" id="IPR011701">
    <property type="entry name" value="MFS"/>
</dbReference>
<feature type="domain" description="Major facilitator superfamily (MFS) profile" evidence="4">
    <location>
        <begin position="871"/>
        <end position="1454"/>
    </location>
</feature>
<dbReference type="OrthoDB" id="6509908at2759"/>
<feature type="transmembrane region" description="Helical" evidence="3">
    <location>
        <begin position="1030"/>
        <end position="1050"/>
    </location>
</feature>
<dbReference type="InterPro" id="IPR020846">
    <property type="entry name" value="MFS_dom"/>
</dbReference>
<dbReference type="SUPFAM" id="SSF103473">
    <property type="entry name" value="MFS general substrate transporter"/>
    <property type="match status" value="2"/>
</dbReference>
<feature type="transmembrane region" description="Helical" evidence="3">
    <location>
        <begin position="335"/>
        <end position="356"/>
    </location>
</feature>
<comment type="subcellular location">
    <subcellularLocation>
        <location evidence="1">Membrane</location>
        <topology evidence="1">Multi-pass membrane protein</topology>
    </subcellularLocation>
</comment>
<evidence type="ECO:0000256" key="2">
    <source>
        <dbReference type="SAM" id="MobiDB-lite"/>
    </source>
</evidence>
<dbReference type="PANTHER" id="PTHR11360">
    <property type="entry name" value="MONOCARBOXYLATE TRANSPORTER"/>
    <property type="match status" value="1"/>
</dbReference>
<feature type="transmembrane region" description="Helical" evidence="3">
    <location>
        <begin position="634"/>
        <end position="655"/>
    </location>
</feature>
<feature type="compositionally biased region" description="Low complexity" evidence="2">
    <location>
        <begin position="815"/>
        <end position="841"/>
    </location>
</feature>
<evidence type="ECO:0000256" key="3">
    <source>
        <dbReference type="SAM" id="Phobius"/>
    </source>
</evidence>
<sequence length="1489" mass="162640">MNKSHSSTIVVGRIKSRREDGSVNFPLDHNDATWPSSRLLTTNDRHDNADRHITLAEQHTDMNHVASEFSFLNYVRCHFGKHDLKLAKKHGKLGPMQKSGPDVNFVSDDHSVISSLEKSKNISVSDSMVQLRGGILENYQNIVRKASPSPSSSSSDNSSSFSPSISSDNSSDTAADDDESSTDSSSQSEDELSPPEPPDGGWGWVIVIATFFIQMIDDGVATSFGIFLDDLTEEFGASLSVASWVGSFSYGIPCLAAPVASMLINKFQCRKVCVIGGLISAVGCALAFFVESMLGLVLTFGILVGLGASLSSTAALIIVSLYFEDRRATATGLSIAGSGVGSFVFAPLVNYLITIYTWRGAILVLSGIFTHIVVFGCLMRPLETGRQRRKRQLLLRMENFAKESGFKLPEVYLKSEDENVDRRIHLLRRLLISPQRHSSSDSTSDLSMGSLLITVDSCLKDNIKVEDGKEMQKITQPRLSFSDITESKENLSNAHQHPPVLSAATSIRNALSLIPPVYGRTKRSVYHRSAAFQSTTQKHIRPTFSMPDLLGSTPSLLSSSSASSGPVARVRQHLHFIRRYFYRQLRNAVDPSIFWSFSFNLFLLSTLGLFFWCNVTYFFITIYANSQVGISNRLAAMLLAIMGGSDMVGEVVYGWAADQEWSNILHLYTSGVVVCGIATMLVPVATSFGALVVYNYHNDATWPSSRLLTTNDRHDNADRHITLAEQHTDMNHVASEFSFLNYVRCHFGKHDLKLAKKHGKLGPMQKSGPDVNFVSDDHSVISSLEKSKNISVSDSMVQLRGGILENYQNIVRKASPSPSSSSSDNSSSFSPSISSDNSSDTAADDDESSTDSSSQSEDELSPPEPPDGGWGWVIVIATFFIQMIDDGVATSFGIFLDDLTEEFGASLSVASWVGSFSYGIPCLAAPVASMLINKFQCRKVCVIGGLISAVGCALAFFVESMLGLVLTFGILVGLGASLSSTAALIIVSLYFEDRRATATGLSIAGSGVGSFVFAPLVNYLITIYTWRGAILVLSGIFTHIVVFGCLMRPLETGRQRRKRQLLLRMENFAKESGFKLPEVYLKSEDENVDRRIHLLRRLLISPQRHSSSDSTSDLSMGSLLITVDSCLKDNIKVEDGKEMQKITQPRLSFSDITESKENLSNAHQHPPVLSAATSIRNALSLIPPVYGRTKRSVYHRSAAFQSTTQKHIRPTFSMPDLLGSTPSLLSSSSASSGPVARVRQHLHFIRRYFYRQLRNAVDPSIFWSFSFNLFLLSTLGLFFWCNVTYFFITIYANSQVGISNRLAAMLLAIMGGSDMVGEVVYGWAADQEWSNILHLYTSGVVVCGIATMLVPVATSFGALVVYNLVFGFTMAANDSLCTIVIIEFLGLSRLVSGLGFCLFCQGVASIFGPPVIGFIIDATESYTVAFTVCGAGVLLAGLVMLPAIVRQLQHRRAKRRRLEARRQAASATAAAGERTENGNVLICSSPSPI</sequence>
<feature type="transmembrane region" description="Helical" evidence="3">
    <location>
        <begin position="272"/>
        <end position="290"/>
    </location>
</feature>
<feature type="region of interest" description="Disordered" evidence="2">
    <location>
        <begin position="145"/>
        <end position="200"/>
    </location>
</feature>
<keyword evidence="3" id="KW-1133">Transmembrane helix</keyword>
<feature type="transmembrane region" description="Helical" evidence="3">
    <location>
        <begin position="909"/>
        <end position="928"/>
    </location>
</feature>
<evidence type="ECO:0000259" key="4">
    <source>
        <dbReference type="PROSITE" id="PS50850"/>
    </source>
</evidence>
<dbReference type="GeneID" id="36344919"/>
<dbReference type="Proteomes" id="UP000019149">
    <property type="component" value="Unassembled WGS sequence"/>
</dbReference>
<evidence type="ECO:0000313" key="6">
    <source>
        <dbReference type="Proteomes" id="UP000019149"/>
    </source>
</evidence>
<dbReference type="CTD" id="36344919"/>
<gene>
    <name evidence="5" type="ORF">EGR_09204</name>
</gene>
<feature type="region of interest" description="Disordered" evidence="2">
    <location>
        <begin position="813"/>
        <end position="868"/>
    </location>
</feature>
<keyword evidence="3" id="KW-0812">Transmembrane</keyword>
<feature type="transmembrane region" description="Helical" evidence="3">
    <location>
        <begin position="1359"/>
        <end position="1382"/>
    </location>
</feature>
<feature type="transmembrane region" description="Helical" evidence="3">
    <location>
        <begin position="1394"/>
        <end position="1416"/>
    </location>
</feature>
<dbReference type="OMA" id="NDATWPS"/>
<evidence type="ECO:0000256" key="1">
    <source>
        <dbReference type="ARBA" id="ARBA00004141"/>
    </source>
</evidence>
<name>W6UCH4_ECHGR</name>
<accession>W6UCH4</accession>
<feature type="transmembrane region" description="Helical" evidence="3">
    <location>
        <begin position="362"/>
        <end position="382"/>
    </location>
</feature>
<dbReference type="RefSeq" id="XP_024347153.1">
    <property type="nucleotide sequence ID" value="XM_024498453.1"/>
</dbReference>
<keyword evidence="6" id="KW-1185">Reference proteome</keyword>
<feature type="transmembrane region" description="Helical" evidence="3">
    <location>
        <begin position="1302"/>
        <end position="1321"/>
    </location>
</feature>
<dbReference type="EMBL" id="APAU02000136">
    <property type="protein sequence ID" value="EUB55957.1"/>
    <property type="molecule type" value="Genomic_DNA"/>
</dbReference>
<dbReference type="PANTHER" id="PTHR11360:SF284">
    <property type="entry name" value="EG:103B4.3 PROTEIN-RELATED"/>
    <property type="match status" value="1"/>
</dbReference>
<feature type="transmembrane region" description="Helical" evidence="3">
    <location>
        <begin position="940"/>
        <end position="958"/>
    </location>
</feature>
<feature type="transmembrane region" description="Helical" evidence="3">
    <location>
        <begin position="1003"/>
        <end position="1024"/>
    </location>
</feature>